<evidence type="ECO:0000313" key="6">
    <source>
        <dbReference type="EMBL" id="SUE95066.1"/>
    </source>
</evidence>
<keyword evidence="3" id="KW-0813">Transport</keyword>
<dbReference type="GO" id="GO:0030313">
    <property type="term" value="C:cell envelope"/>
    <property type="evidence" value="ECO:0007669"/>
    <property type="project" value="UniProtKB-SubCell"/>
</dbReference>
<dbReference type="Pfam" id="PF00496">
    <property type="entry name" value="SBP_bac_5"/>
    <property type="match status" value="1"/>
</dbReference>
<evidence type="ECO:0000256" key="2">
    <source>
        <dbReference type="ARBA" id="ARBA00005695"/>
    </source>
</evidence>
<keyword evidence="4" id="KW-0732">Signal</keyword>
<gene>
    <name evidence="6" type="primary">gsiB_25</name>
    <name evidence="6" type="ORF">NCTC13291_03949</name>
</gene>
<dbReference type="Proteomes" id="UP000254919">
    <property type="component" value="Unassembled WGS sequence"/>
</dbReference>
<dbReference type="PANTHER" id="PTHR30290">
    <property type="entry name" value="PERIPLASMIC BINDING COMPONENT OF ABC TRANSPORTER"/>
    <property type="match status" value="1"/>
</dbReference>
<comment type="similarity">
    <text evidence="2">Belongs to the bacterial solute-binding protein 5 family.</text>
</comment>
<evidence type="ECO:0000256" key="3">
    <source>
        <dbReference type="ARBA" id="ARBA00022448"/>
    </source>
</evidence>
<dbReference type="Gene3D" id="3.10.105.10">
    <property type="entry name" value="Dipeptide-binding Protein, Domain 3"/>
    <property type="match status" value="1"/>
</dbReference>
<proteinExistence type="inferred from homology"/>
<evidence type="ECO:0000256" key="1">
    <source>
        <dbReference type="ARBA" id="ARBA00004418"/>
    </source>
</evidence>
<dbReference type="GO" id="GO:0015833">
    <property type="term" value="P:peptide transport"/>
    <property type="evidence" value="ECO:0007669"/>
    <property type="project" value="TreeGrafter"/>
</dbReference>
<evidence type="ECO:0000256" key="4">
    <source>
        <dbReference type="ARBA" id="ARBA00022729"/>
    </source>
</evidence>
<organism evidence="6 7">
    <name type="scientific">Roseomonas mucosa</name>
    <dbReference type="NCBI Taxonomy" id="207340"/>
    <lineage>
        <taxon>Bacteria</taxon>
        <taxon>Pseudomonadati</taxon>
        <taxon>Pseudomonadota</taxon>
        <taxon>Alphaproteobacteria</taxon>
        <taxon>Acetobacterales</taxon>
        <taxon>Roseomonadaceae</taxon>
        <taxon>Roseomonas</taxon>
    </lineage>
</organism>
<reference evidence="6 7" key="1">
    <citation type="submission" date="2018-06" db="EMBL/GenBank/DDBJ databases">
        <authorList>
            <consortium name="Pathogen Informatics"/>
            <person name="Doyle S."/>
        </authorList>
    </citation>
    <scope>NUCLEOTIDE SEQUENCE [LARGE SCALE GENOMIC DNA]</scope>
    <source>
        <strain evidence="6 7">NCTC13291</strain>
    </source>
</reference>
<evidence type="ECO:0000259" key="5">
    <source>
        <dbReference type="Pfam" id="PF00496"/>
    </source>
</evidence>
<dbReference type="GeneID" id="99631263"/>
<dbReference type="EMBL" id="UGVN01000002">
    <property type="protein sequence ID" value="SUE95066.1"/>
    <property type="molecule type" value="Genomic_DNA"/>
</dbReference>
<feature type="domain" description="Solute-binding protein family 5" evidence="5">
    <location>
        <begin position="6"/>
        <end position="117"/>
    </location>
</feature>
<dbReference type="InterPro" id="IPR039424">
    <property type="entry name" value="SBP_5"/>
</dbReference>
<dbReference type="RefSeq" id="WP_027297510.1">
    <property type="nucleotide sequence ID" value="NZ_AP031463.1"/>
</dbReference>
<dbReference type="InterPro" id="IPR000914">
    <property type="entry name" value="SBP_5_dom"/>
</dbReference>
<comment type="subcellular location">
    <subcellularLocation>
        <location evidence="1">Periplasm</location>
    </subcellularLocation>
</comment>
<dbReference type="GO" id="GO:1904680">
    <property type="term" value="F:peptide transmembrane transporter activity"/>
    <property type="evidence" value="ECO:0007669"/>
    <property type="project" value="TreeGrafter"/>
</dbReference>
<accession>A0A379PLZ5</accession>
<dbReference type="PANTHER" id="PTHR30290:SF10">
    <property type="entry name" value="PERIPLASMIC OLIGOPEPTIDE-BINDING PROTEIN-RELATED"/>
    <property type="match status" value="1"/>
</dbReference>
<dbReference type="SUPFAM" id="SSF53850">
    <property type="entry name" value="Periplasmic binding protein-like II"/>
    <property type="match status" value="1"/>
</dbReference>
<dbReference type="AlphaFoldDB" id="A0A379PLZ5"/>
<evidence type="ECO:0000313" key="7">
    <source>
        <dbReference type="Proteomes" id="UP000254919"/>
    </source>
</evidence>
<sequence length="211" mass="22817">MLRGSGEAVPAGQFLPEGFFGTAGSLRPDVADPVAARRLMAEAGWPEGFRIVLSGPNNRYVNDRTVMQAVAQMLTRIGIRTEVQAEPISVFIPRMARQEASLGLAGLATVYGDAARQIGGVAESFDAGRGSGNFNYLRYSDPRLDALMVQARTAMDPEVRRTLTAHASEQAMAGLPVIPLYFQKASWALRQGLTMPPHPAEYTIATTIRPE</sequence>
<protein>
    <submittedName>
        <fullName evidence="6">Glutathione-binding protein gsiB</fullName>
    </submittedName>
</protein>
<name>A0A379PLZ5_9PROT</name>